<evidence type="ECO:0000256" key="6">
    <source>
        <dbReference type="ARBA" id="ARBA00022692"/>
    </source>
</evidence>
<evidence type="ECO:0000256" key="9">
    <source>
        <dbReference type="ARBA" id="ARBA00023012"/>
    </source>
</evidence>
<accession>A0ABP4FSQ4</accession>
<feature type="domain" description="Histidine kinase" evidence="13">
    <location>
        <begin position="248"/>
        <end position="457"/>
    </location>
</feature>
<name>A0ABP4FSQ4_9ACTN</name>
<evidence type="ECO:0000256" key="11">
    <source>
        <dbReference type="SAM" id="MobiDB-lite"/>
    </source>
</evidence>
<dbReference type="Gene3D" id="1.10.287.130">
    <property type="match status" value="1"/>
</dbReference>
<evidence type="ECO:0000313" key="15">
    <source>
        <dbReference type="EMBL" id="GAA1198563.1"/>
    </source>
</evidence>
<keyword evidence="8 12" id="KW-1133">Transmembrane helix</keyword>
<dbReference type="EMBL" id="BAAAKV010000096">
    <property type="protein sequence ID" value="GAA1198563.1"/>
    <property type="molecule type" value="Genomic_DNA"/>
</dbReference>
<evidence type="ECO:0000256" key="3">
    <source>
        <dbReference type="ARBA" id="ARBA00012438"/>
    </source>
</evidence>
<dbReference type="InterPro" id="IPR004358">
    <property type="entry name" value="Sig_transdc_His_kin-like_C"/>
</dbReference>
<comment type="caution">
    <text evidence="15">The sequence shown here is derived from an EMBL/GenBank/DDBJ whole genome shotgun (WGS) entry which is preliminary data.</text>
</comment>
<keyword evidence="9" id="KW-0902">Two-component regulatory system</keyword>
<feature type="domain" description="HAMP" evidence="14">
    <location>
        <begin position="187"/>
        <end position="240"/>
    </location>
</feature>
<dbReference type="PANTHER" id="PTHR45436">
    <property type="entry name" value="SENSOR HISTIDINE KINASE YKOH"/>
    <property type="match status" value="1"/>
</dbReference>
<proteinExistence type="predicted"/>
<evidence type="ECO:0000256" key="10">
    <source>
        <dbReference type="ARBA" id="ARBA00023136"/>
    </source>
</evidence>
<evidence type="ECO:0000256" key="4">
    <source>
        <dbReference type="ARBA" id="ARBA00022553"/>
    </source>
</evidence>
<comment type="subcellular location">
    <subcellularLocation>
        <location evidence="2">Cell membrane</location>
    </subcellularLocation>
</comment>
<dbReference type="InterPro" id="IPR036890">
    <property type="entry name" value="HATPase_C_sf"/>
</dbReference>
<dbReference type="Gene3D" id="3.30.565.10">
    <property type="entry name" value="Histidine kinase-like ATPase, C-terminal domain"/>
    <property type="match status" value="1"/>
</dbReference>
<evidence type="ECO:0000256" key="7">
    <source>
        <dbReference type="ARBA" id="ARBA00022777"/>
    </source>
</evidence>
<evidence type="ECO:0000259" key="14">
    <source>
        <dbReference type="PROSITE" id="PS50885"/>
    </source>
</evidence>
<dbReference type="RefSeq" id="WP_344284523.1">
    <property type="nucleotide sequence ID" value="NZ_BAAAKV010000096.1"/>
</dbReference>
<dbReference type="SUPFAM" id="SSF55874">
    <property type="entry name" value="ATPase domain of HSP90 chaperone/DNA topoisomerase II/histidine kinase"/>
    <property type="match status" value="1"/>
</dbReference>
<dbReference type="InterPro" id="IPR003661">
    <property type="entry name" value="HisK_dim/P_dom"/>
</dbReference>
<dbReference type="PROSITE" id="PS50885">
    <property type="entry name" value="HAMP"/>
    <property type="match status" value="1"/>
</dbReference>
<protein>
    <recommendedName>
        <fullName evidence="3">histidine kinase</fullName>
        <ecNumber evidence="3">2.7.13.3</ecNumber>
    </recommendedName>
</protein>
<dbReference type="InterPro" id="IPR003594">
    <property type="entry name" value="HATPase_dom"/>
</dbReference>
<dbReference type="CDD" id="cd00075">
    <property type="entry name" value="HATPase"/>
    <property type="match status" value="1"/>
</dbReference>
<evidence type="ECO:0000256" key="12">
    <source>
        <dbReference type="SAM" id="Phobius"/>
    </source>
</evidence>
<dbReference type="InterPro" id="IPR036097">
    <property type="entry name" value="HisK_dim/P_sf"/>
</dbReference>
<reference evidence="16" key="1">
    <citation type="journal article" date="2019" name="Int. J. Syst. Evol. Microbiol.">
        <title>The Global Catalogue of Microorganisms (GCM) 10K type strain sequencing project: providing services to taxonomists for standard genome sequencing and annotation.</title>
        <authorList>
            <consortium name="The Broad Institute Genomics Platform"/>
            <consortium name="The Broad Institute Genome Sequencing Center for Infectious Disease"/>
            <person name="Wu L."/>
            <person name="Ma J."/>
        </authorList>
    </citation>
    <scope>NUCLEOTIDE SEQUENCE [LARGE SCALE GENOMIC DNA]</scope>
    <source>
        <strain evidence="16">JCM 12696</strain>
    </source>
</reference>
<evidence type="ECO:0000313" key="16">
    <source>
        <dbReference type="Proteomes" id="UP001501371"/>
    </source>
</evidence>
<dbReference type="Pfam" id="PF00512">
    <property type="entry name" value="HisKA"/>
    <property type="match status" value="1"/>
</dbReference>
<dbReference type="InterPro" id="IPR050428">
    <property type="entry name" value="TCS_sensor_his_kinase"/>
</dbReference>
<dbReference type="PRINTS" id="PR00344">
    <property type="entry name" value="BCTRLSENSOR"/>
</dbReference>
<evidence type="ECO:0000259" key="13">
    <source>
        <dbReference type="PROSITE" id="PS50109"/>
    </source>
</evidence>
<feature type="compositionally biased region" description="Gly residues" evidence="11">
    <location>
        <begin position="478"/>
        <end position="501"/>
    </location>
</feature>
<dbReference type="PROSITE" id="PS50109">
    <property type="entry name" value="HIS_KIN"/>
    <property type="match status" value="1"/>
</dbReference>
<dbReference type="SMART" id="SM00387">
    <property type="entry name" value="HATPase_c"/>
    <property type="match status" value="1"/>
</dbReference>
<dbReference type="SUPFAM" id="SSF158472">
    <property type="entry name" value="HAMP domain-like"/>
    <property type="match status" value="1"/>
</dbReference>
<evidence type="ECO:0000256" key="1">
    <source>
        <dbReference type="ARBA" id="ARBA00000085"/>
    </source>
</evidence>
<dbReference type="PANTHER" id="PTHR45436:SF5">
    <property type="entry name" value="SENSOR HISTIDINE KINASE TRCS"/>
    <property type="match status" value="1"/>
</dbReference>
<feature type="region of interest" description="Disordered" evidence="11">
    <location>
        <begin position="462"/>
        <end position="511"/>
    </location>
</feature>
<evidence type="ECO:0000256" key="8">
    <source>
        <dbReference type="ARBA" id="ARBA00022989"/>
    </source>
</evidence>
<feature type="compositionally biased region" description="Basic residues" evidence="11">
    <location>
        <begin position="502"/>
        <end position="511"/>
    </location>
</feature>
<evidence type="ECO:0000256" key="5">
    <source>
        <dbReference type="ARBA" id="ARBA00022679"/>
    </source>
</evidence>
<dbReference type="InterPro" id="IPR005467">
    <property type="entry name" value="His_kinase_dom"/>
</dbReference>
<dbReference type="Pfam" id="PF00672">
    <property type="entry name" value="HAMP"/>
    <property type="match status" value="1"/>
</dbReference>
<dbReference type="CDD" id="cd06225">
    <property type="entry name" value="HAMP"/>
    <property type="match status" value="1"/>
</dbReference>
<organism evidence="15 16">
    <name type="scientific">Streptomyces hebeiensis</name>
    <dbReference type="NCBI Taxonomy" id="229486"/>
    <lineage>
        <taxon>Bacteria</taxon>
        <taxon>Bacillati</taxon>
        <taxon>Actinomycetota</taxon>
        <taxon>Actinomycetes</taxon>
        <taxon>Kitasatosporales</taxon>
        <taxon>Streptomycetaceae</taxon>
        <taxon>Streptomyces</taxon>
    </lineage>
</organism>
<feature type="transmembrane region" description="Helical" evidence="12">
    <location>
        <begin position="163"/>
        <end position="186"/>
    </location>
</feature>
<dbReference type="SMART" id="SM00304">
    <property type="entry name" value="HAMP"/>
    <property type="match status" value="1"/>
</dbReference>
<keyword evidence="16" id="KW-1185">Reference proteome</keyword>
<evidence type="ECO:0000256" key="2">
    <source>
        <dbReference type="ARBA" id="ARBA00004236"/>
    </source>
</evidence>
<comment type="catalytic activity">
    <reaction evidence="1">
        <text>ATP + protein L-histidine = ADP + protein N-phospho-L-histidine.</text>
        <dbReference type="EC" id="2.7.13.3"/>
    </reaction>
</comment>
<sequence length="511" mass="52749">MTRRLLLSYLTLSALVLLCLELPLGYVYSRAERERATNAAHQEAESVADYASLSLAYDGSGELAARVVTCANRIGGQVLVVNAAGGLIATSHPLAADEQAALANRPEIAEALRGGSGADVHTTSIGGVSWLSVAVPVKHGRTLQGAVRLAVPTEAIASDVHRVWLGLALGGLGVLVAVATVAFALARWIGRPIRELERAAQTLASGSLATPASVTTGPPEVRVLAATFNRTAALLEQLLASQSAFAGEASHQLKTPLAALRLRLDNLEADVPPHLRGNLTAAMTETERLARMVEGLLALARMEEKALTPEPVDLDLAVEERVAAWSGLFEQYGVRLVAVGNPVGTALAVPGAVEQILDNLLSNALRVAPRGSAVTVGRRLRTTGAELHVADQGPGMTAEQRRRAFDRFWRAPDSPKGGTGLGLALVQRLTLAGGGEALLLPAPGGGLKAVIRLQSVLPRRTAGFPGIPHPRRRAPVGAGAGAGTSAGRGTGVTAGAGAGGGRGRRGRQGAP</sequence>
<keyword evidence="6 12" id="KW-0812">Transmembrane</keyword>
<dbReference type="Proteomes" id="UP001501371">
    <property type="component" value="Unassembled WGS sequence"/>
</dbReference>
<keyword evidence="7" id="KW-0418">Kinase</keyword>
<gene>
    <name evidence="15" type="ORF">GCM10009654_64050</name>
</gene>
<keyword evidence="10 12" id="KW-0472">Membrane</keyword>
<dbReference type="CDD" id="cd00082">
    <property type="entry name" value="HisKA"/>
    <property type="match status" value="1"/>
</dbReference>
<dbReference type="Pfam" id="PF02518">
    <property type="entry name" value="HATPase_c"/>
    <property type="match status" value="1"/>
</dbReference>
<dbReference type="Gene3D" id="6.10.340.10">
    <property type="match status" value="1"/>
</dbReference>
<dbReference type="InterPro" id="IPR003660">
    <property type="entry name" value="HAMP_dom"/>
</dbReference>
<dbReference type="SMART" id="SM00388">
    <property type="entry name" value="HisKA"/>
    <property type="match status" value="1"/>
</dbReference>
<dbReference type="EC" id="2.7.13.3" evidence="3"/>
<dbReference type="SUPFAM" id="SSF47384">
    <property type="entry name" value="Homodimeric domain of signal transducing histidine kinase"/>
    <property type="match status" value="1"/>
</dbReference>
<keyword evidence="5" id="KW-0808">Transferase</keyword>
<keyword evidence="4" id="KW-0597">Phosphoprotein</keyword>